<comment type="subcellular location">
    <subcellularLocation>
        <location evidence="1">Membrane</location>
        <topology evidence="1">Multi-pass membrane protein</topology>
    </subcellularLocation>
</comment>
<feature type="transmembrane region" description="Helical" evidence="12">
    <location>
        <begin position="20"/>
        <end position="41"/>
    </location>
</feature>
<keyword evidence="3" id="KW-0444">Lipid biosynthesis</keyword>
<keyword evidence="9" id="KW-0594">Phospholipid biosynthesis</keyword>
<feature type="transmembrane region" description="Helical" evidence="12">
    <location>
        <begin position="47"/>
        <end position="67"/>
    </location>
</feature>
<comment type="similarity">
    <text evidence="2 11">Belongs to the CDP-alcohol phosphatidyltransferase class-I family.</text>
</comment>
<keyword evidence="8 12" id="KW-0472">Membrane</keyword>
<comment type="caution">
    <text evidence="13">The sequence shown here is derived from an EMBL/GenBank/DDBJ whole genome shotgun (WGS) entry which is preliminary data.</text>
</comment>
<evidence type="ECO:0000256" key="12">
    <source>
        <dbReference type="SAM" id="Phobius"/>
    </source>
</evidence>
<keyword evidence="5 12" id="KW-0812">Transmembrane</keyword>
<evidence type="ECO:0000256" key="3">
    <source>
        <dbReference type="ARBA" id="ARBA00022516"/>
    </source>
</evidence>
<dbReference type="InterPro" id="IPR004570">
    <property type="entry name" value="Phosphatidylglycerol_P_synth"/>
</dbReference>
<dbReference type="EMBL" id="BAABCJ010000002">
    <property type="protein sequence ID" value="GAA3700863.1"/>
    <property type="molecule type" value="Genomic_DNA"/>
</dbReference>
<reference evidence="14" key="1">
    <citation type="journal article" date="2019" name="Int. J. Syst. Evol. Microbiol.">
        <title>The Global Catalogue of Microorganisms (GCM) 10K type strain sequencing project: providing services to taxonomists for standard genome sequencing and annotation.</title>
        <authorList>
            <consortium name="The Broad Institute Genomics Platform"/>
            <consortium name="The Broad Institute Genome Sequencing Center for Infectious Disease"/>
            <person name="Wu L."/>
            <person name="Ma J."/>
        </authorList>
    </citation>
    <scope>NUCLEOTIDE SEQUENCE [LARGE SCALE GENOMIC DNA]</scope>
    <source>
        <strain evidence="14">JCM 16961</strain>
    </source>
</reference>
<feature type="transmembrane region" description="Helical" evidence="12">
    <location>
        <begin position="88"/>
        <end position="112"/>
    </location>
</feature>
<evidence type="ECO:0000313" key="13">
    <source>
        <dbReference type="EMBL" id="GAA3700863.1"/>
    </source>
</evidence>
<evidence type="ECO:0000256" key="10">
    <source>
        <dbReference type="ARBA" id="ARBA00023264"/>
    </source>
</evidence>
<dbReference type="RefSeq" id="WP_344881737.1">
    <property type="nucleotide sequence ID" value="NZ_BAABCJ010000002.1"/>
</dbReference>
<dbReference type="InterPro" id="IPR048254">
    <property type="entry name" value="CDP_ALCOHOL_P_TRANSF_CS"/>
</dbReference>
<dbReference type="Pfam" id="PF01066">
    <property type="entry name" value="CDP-OH_P_transf"/>
    <property type="match status" value="1"/>
</dbReference>
<keyword evidence="14" id="KW-1185">Reference proteome</keyword>
<evidence type="ECO:0000256" key="6">
    <source>
        <dbReference type="ARBA" id="ARBA00022989"/>
    </source>
</evidence>
<keyword evidence="10" id="KW-1208">Phospholipid metabolism</keyword>
<feature type="transmembrane region" description="Helical" evidence="12">
    <location>
        <begin position="167"/>
        <end position="190"/>
    </location>
</feature>
<evidence type="ECO:0000256" key="8">
    <source>
        <dbReference type="ARBA" id="ARBA00023136"/>
    </source>
</evidence>
<evidence type="ECO:0000256" key="2">
    <source>
        <dbReference type="ARBA" id="ARBA00010441"/>
    </source>
</evidence>
<dbReference type="PANTHER" id="PTHR14269">
    <property type="entry name" value="CDP-DIACYLGLYCEROL--GLYCEROL-3-PHOSPHATE 3-PHOSPHATIDYLTRANSFERASE-RELATED"/>
    <property type="match status" value="1"/>
</dbReference>
<dbReference type="PIRSF" id="PIRSF000847">
    <property type="entry name" value="Phos_ph_gly_syn"/>
    <property type="match status" value="1"/>
</dbReference>
<evidence type="ECO:0000256" key="7">
    <source>
        <dbReference type="ARBA" id="ARBA00023098"/>
    </source>
</evidence>
<keyword evidence="7" id="KW-0443">Lipid metabolism</keyword>
<sequence length="213" mass="22960">MRLFGAGTRDDVEYRVLDTFWTWPNIITVARFLLVPVFMWLVGVHEFGWATASLVLLGATDWIDGYVARRLNQISTVGMWLDPLADRLALILVVVTFVVAGIAPAWAVYAIVVPDVVLAVNSLLLFRGIPELPVSIVGKTRTAVLLVGAPLVLLAHVESLRSAGFEAVATTVLAVGCVLHVVAAIGYFAAAHAKARRERSGIYSPRTGGPWSG</sequence>
<evidence type="ECO:0000256" key="4">
    <source>
        <dbReference type="ARBA" id="ARBA00022679"/>
    </source>
</evidence>
<dbReference type="InterPro" id="IPR050324">
    <property type="entry name" value="CDP-alcohol_PTase-I"/>
</dbReference>
<name>A0ABP7D8F2_9MICC</name>
<protein>
    <submittedName>
        <fullName evidence="13">CDP-alcohol phosphatidyltransferase family protein</fullName>
    </submittedName>
</protein>
<evidence type="ECO:0000313" key="14">
    <source>
        <dbReference type="Proteomes" id="UP001501536"/>
    </source>
</evidence>
<accession>A0ABP7D8F2</accession>
<keyword evidence="4 11" id="KW-0808">Transferase</keyword>
<dbReference type="PANTHER" id="PTHR14269:SF62">
    <property type="entry name" value="CDP-DIACYLGLYCEROL--GLYCEROL-3-PHOSPHATE 3-PHOSPHATIDYLTRANSFERASE 1, CHLOROPLASTIC"/>
    <property type="match status" value="1"/>
</dbReference>
<dbReference type="Gene3D" id="1.20.120.1760">
    <property type="match status" value="1"/>
</dbReference>
<gene>
    <name evidence="13" type="ORF">GCM10022377_12830</name>
</gene>
<evidence type="ECO:0000256" key="11">
    <source>
        <dbReference type="RuleBase" id="RU003750"/>
    </source>
</evidence>
<keyword evidence="6 12" id="KW-1133">Transmembrane helix</keyword>
<dbReference type="Proteomes" id="UP001501536">
    <property type="component" value="Unassembled WGS sequence"/>
</dbReference>
<evidence type="ECO:0000256" key="1">
    <source>
        <dbReference type="ARBA" id="ARBA00004141"/>
    </source>
</evidence>
<evidence type="ECO:0000256" key="9">
    <source>
        <dbReference type="ARBA" id="ARBA00023209"/>
    </source>
</evidence>
<proteinExistence type="inferred from homology"/>
<evidence type="ECO:0000256" key="5">
    <source>
        <dbReference type="ARBA" id="ARBA00022692"/>
    </source>
</evidence>
<dbReference type="InterPro" id="IPR000462">
    <property type="entry name" value="CDP-OH_P_trans"/>
</dbReference>
<dbReference type="InterPro" id="IPR043130">
    <property type="entry name" value="CDP-OH_PTrfase_TM_dom"/>
</dbReference>
<organism evidence="13 14">
    <name type="scientific">Zhihengliuella alba</name>
    <dbReference type="NCBI Taxonomy" id="547018"/>
    <lineage>
        <taxon>Bacteria</taxon>
        <taxon>Bacillati</taxon>
        <taxon>Actinomycetota</taxon>
        <taxon>Actinomycetes</taxon>
        <taxon>Micrococcales</taxon>
        <taxon>Micrococcaceae</taxon>
        <taxon>Zhihengliuella</taxon>
    </lineage>
</organism>
<dbReference type="PROSITE" id="PS00379">
    <property type="entry name" value="CDP_ALCOHOL_P_TRANSF"/>
    <property type="match status" value="1"/>
</dbReference>